<dbReference type="OrthoDB" id="10298569at2759"/>
<feature type="region of interest" description="Disordered" evidence="1">
    <location>
        <begin position="164"/>
        <end position="190"/>
    </location>
</feature>
<feature type="region of interest" description="Disordered" evidence="1">
    <location>
        <begin position="29"/>
        <end position="73"/>
    </location>
</feature>
<name>A0A1B2JFG9_PICPA</name>
<gene>
    <name evidence="2" type="ORF">ATY40_BA7504043</name>
</gene>
<protein>
    <submittedName>
        <fullName evidence="2">BA75_04043T0</fullName>
    </submittedName>
</protein>
<feature type="region of interest" description="Disordered" evidence="1">
    <location>
        <begin position="203"/>
        <end position="224"/>
    </location>
</feature>
<feature type="region of interest" description="Disordered" evidence="1">
    <location>
        <begin position="1"/>
        <end position="20"/>
    </location>
</feature>
<proteinExistence type="predicted"/>
<accession>A0A1B2JFG9</accession>
<keyword evidence="3" id="KW-1185">Reference proteome</keyword>
<dbReference type="EMBL" id="CP014586">
    <property type="protein sequence ID" value="ANZ76814.1"/>
    <property type="molecule type" value="Genomic_DNA"/>
</dbReference>
<evidence type="ECO:0000313" key="2">
    <source>
        <dbReference type="EMBL" id="ANZ76814.1"/>
    </source>
</evidence>
<evidence type="ECO:0000256" key="1">
    <source>
        <dbReference type="SAM" id="MobiDB-lite"/>
    </source>
</evidence>
<dbReference type="AlphaFoldDB" id="A0A1B2JFG9"/>
<sequence>MSSPSKGPYEPNKRVLQAPGIPIHVLNELTSSSNKHKQQTTVSSTNASIASSEDYQRPNFSAPDVDLSTPKGSGSFGTAYGTSFPDNHNLTVPGQPGTSTASMANIVHPSMSRSSTGTSVVSGNIARPSSAILSNTEADEYASVYSLSSRTNVYLDDNKSDYSYSGSAGGSHVESSNNVATTGPPLSIREKLRLMKTGVIPASRSDCLSEKSSAHSTTQPESDK</sequence>
<feature type="compositionally biased region" description="Polar residues" evidence="1">
    <location>
        <begin position="29"/>
        <end position="53"/>
    </location>
</feature>
<organism evidence="2 3">
    <name type="scientific">Komagataella pastoris</name>
    <name type="common">Yeast</name>
    <name type="synonym">Pichia pastoris</name>
    <dbReference type="NCBI Taxonomy" id="4922"/>
    <lineage>
        <taxon>Eukaryota</taxon>
        <taxon>Fungi</taxon>
        <taxon>Dikarya</taxon>
        <taxon>Ascomycota</taxon>
        <taxon>Saccharomycotina</taxon>
        <taxon>Pichiomycetes</taxon>
        <taxon>Pichiales</taxon>
        <taxon>Pichiaceae</taxon>
        <taxon>Komagataella</taxon>
    </lineage>
</organism>
<evidence type="ECO:0000313" key="3">
    <source>
        <dbReference type="Proteomes" id="UP000094565"/>
    </source>
</evidence>
<dbReference type="Proteomes" id="UP000094565">
    <property type="component" value="Chromosome 3"/>
</dbReference>
<feature type="compositionally biased region" description="Polar residues" evidence="1">
    <location>
        <begin position="214"/>
        <end position="224"/>
    </location>
</feature>
<reference evidence="2 3" key="1">
    <citation type="submission" date="2016-02" db="EMBL/GenBank/DDBJ databases">
        <title>Comparative genomic and transcriptomic foundation for Pichia pastoris.</title>
        <authorList>
            <person name="Love K.R."/>
            <person name="Shah K.A."/>
            <person name="Whittaker C.A."/>
            <person name="Wu J."/>
            <person name="Bartlett M.C."/>
            <person name="Ma D."/>
            <person name="Leeson R.L."/>
            <person name="Priest M."/>
            <person name="Young S.K."/>
            <person name="Love J.C."/>
        </authorList>
    </citation>
    <scope>NUCLEOTIDE SEQUENCE [LARGE SCALE GENOMIC DNA]</scope>
    <source>
        <strain evidence="2 3">ATCC 28485</strain>
    </source>
</reference>